<geneLocation type="plasmid" evidence="1">
    <name>pTfr446</name>
</geneLocation>
<dbReference type="EMBL" id="JAFMPM010000005">
    <property type="protein sequence ID" value="MBO0611691.1"/>
    <property type="molecule type" value="Genomic_DNA"/>
</dbReference>
<organism evidence="2">
    <name type="scientific">Thiothrix fructosivorans</name>
    <dbReference type="NCBI Taxonomy" id="111770"/>
    <lineage>
        <taxon>Bacteria</taxon>
        <taxon>Pseudomonadati</taxon>
        <taxon>Pseudomonadota</taxon>
        <taxon>Gammaproteobacteria</taxon>
        <taxon>Thiotrichales</taxon>
        <taxon>Thiotrichaceae</taxon>
        <taxon>Thiothrix</taxon>
    </lineage>
</organism>
<dbReference type="Proteomes" id="UP000664466">
    <property type="component" value="Unassembled WGS sequence"/>
</dbReference>
<proteinExistence type="predicted"/>
<keyword evidence="1" id="KW-0614">Plasmid</keyword>
<dbReference type="AlphaFoldDB" id="A0A8B0SIM5"/>
<reference evidence="2" key="2">
    <citation type="submission" date="2021-04" db="EMBL/GenBank/DDBJ databases">
        <title>Complete Genome and methylome analysis of Thiothrix fructosivorans ATCC 49748.</title>
        <authorList>
            <person name="Fomenkov A."/>
            <person name="Sun L."/>
            <person name="Vincze T."/>
            <person name="Grabovich M.Y."/>
            <person name="Roberts R.J."/>
        </authorList>
    </citation>
    <scope>NUCLEOTIDE SEQUENCE</scope>
    <source>
        <strain evidence="2">ATCC 49748</strain>
    </source>
</reference>
<accession>A0A8B0SIM5</accession>
<sequence length="60" mass="7132">MKTEKQKAASVTVHARLKQENHEWLADEAIKLDRSISWLIDHLVERARLEQTKQEIENEH</sequence>
<evidence type="ECO:0000313" key="3">
    <source>
        <dbReference type="Proteomes" id="UP000664466"/>
    </source>
</evidence>
<dbReference type="EMBL" id="CP072748">
    <property type="protein sequence ID" value="QTX10649.1"/>
    <property type="molecule type" value="Genomic_DNA"/>
</dbReference>
<protein>
    <submittedName>
        <fullName evidence="2">Uncharacterized protein</fullName>
    </submittedName>
</protein>
<evidence type="ECO:0000313" key="1">
    <source>
        <dbReference type="EMBL" id="MBO0611691.1"/>
    </source>
</evidence>
<keyword evidence="3" id="KW-1185">Reference proteome</keyword>
<dbReference type="RefSeq" id="WP_207249583.1">
    <property type="nucleotide sequence ID" value="NZ_JAFMPM010000005.1"/>
</dbReference>
<reference evidence="1 3" key="1">
    <citation type="submission" date="2021-03" db="EMBL/GenBank/DDBJ databases">
        <title>Draft genome and methylome analysis of Thiotrix fructosivoruns ATCC 49748.</title>
        <authorList>
            <person name="Fomenkov A."/>
            <person name="Grabovich M.Y."/>
            <person name="Roberts R.J."/>
        </authorList>
    </citation>
    <scope>NUCLEOTIDE SEQUENCE [LARGE SCALE GENOMIC DNA]</scope>
    <source>
        <strain evidence="1 3">ATCC 49748</strain>
        <plasmid evidence="1">pTfr446</plasmid>
    </source>
</reference>
<evidence type="ECO:0000313" key="2">
    <source>
        <dbReference type="EMBL" id="QTX10649.1"/>
    </source>
</evidence>
<name>A0A8B0SIM5_9GAMM</name>
<gene>
    <name evidence="2" type="ORF">J1836_019125</name>
    <name evidence="1" type="ORF">J1836_01940</name>
</gene>